<dbReference type="EMBL" id="KT006951">
    <property type="protein sequence ID" value="AKQ01116.1"/>
    <property type="molecule type" value="Genomic_DNA"/>
</dbReference>
<evidence type="ECO:0000256" key="5">
    <source>
        <dbReference type="PIRSR" id="PIRSR001430-1"/>
    </source>
</evidence>
<dbReference type="EC" id="5.4.99.12" evidence="4"/>
<dbReference type="InterPro" id="IPR020097">
    <property type="entry name" value="PsdUridine_synth_TruA_a/b_dom"/>
</dbReference>
<feature type="active site" description="Nucleophile" evidence="4 5">
    <location>
        <position position="54"/>
    </location>
</feature>
<accession>A0A0H4T0N7</accession>
<dbReference type="GO" id="GO:0031119">
    <property type="term" value="P:tRNA pseudouridine synthesis"/>
    <property type="evidence" value="ECO:0007669"/>
    <property type="project" value="UniProtKB-UniRule"/>
</dbReference>
<dbReference type="NCBIfam" id="TIGR00071">
    <property type="entry name" value="hisT_truA"/>
    <property type="match status" value="1"/>
</dbReference>
<dbReference type="AlphaFoldDB" id="A0A0H4T0N7"/>
<evidence type="ECO:0000256" key="7">
    <source>
        <dbReference type="RuleBase" id="RU003792"/>
    </source>
</evidence>
<protein>
    <recommendedName>
        <fullName evidence="4">tRNA pseudouridine synthase A</fullName>
        <ecNumber evidence="4">5.4.99.12</ecNumber>
    </recommendedName>
    <alternativeName>
        <fullName evidence="4">tRNA pseudouridine(38-40) synthase</fullName>
    </alternativeName>
    <alternativeName>
        <fullName evidence="4">tRNA pseudouridylate synthase I</fullName>
    </alternativeName>
    <alternativeName>
        <fullName evidence="4">tRNA-uridine isomerase I</fullName>
    </alternativeName>
</protein>
<dbReference type="InterPro" id="IPR020095">
    <property type="entry name" value="PsdUridine_synth_TruA_C"/>
</dbReference>
<dbReference type="Gene3D" id="3.30.70.580">
    <property type="entry name" value="Pseudouridine synthase I, catalytic domain, N-terminal subdomain"/>
    <property type="match status" value="1"/>
</dbReference>
<comment type="function">
    <text evidence="4">Formation of pseudouridine at positions 38, 39 and 40 in the anticodon stem and loop of transfer RNAs.</text>
</comment>
<comment type="similarity">
    <text evidence="1 4 7">Belongs to the tRNA pseudouridine synthase TruA family.</text>
</comment>
<proteinExistence type="inferred from homology"/>
<dbReference type="GO" id="GO:0160147">
    <property type="term" value="F:tRNA pseudouridine(38-40) synthase activity"/>
    <property type="evidence" value="ECO:0007669"/>
    <property type="project" value="UniProtKB-EC"/>
</dbReference>
<feature type="domain" description="Pseudouridine synthase I TruA alpha/beta" evidence="8">
    <location>
        <begin position="145"/>
        <end position="246"/>
    </location>
</feature>
<feature type="binding site" evidence="4 6">
    <location>
        <position position="112"/>
    </location>
    <ligand>
        <name>substrate</name>
    </ligand>
</feature>
<evidence type="ECO:0000256" key="4">
    <source>
        <dbReference type="HAMAP-Rule" id="MF_00171"/>
    </source>
</evidence>
<sequence>MGNERYKALLTYDGSAFSGMQRQKNSRGVQGVVEEALKSIGWRGKSILAAGRTDAGVHASGQVIAFDMGWKHSQDELLRALNSTLPEDVAVKKVVIAPADFHPRYDAKSRLYQYRLFCQPLRDPLRERYAWRVWPAAKLVHLRAAAKSLSGEHDFSAFGSAPKEGGGTIRRVLSASWRKTAEGDFVFEISANAFLYHMVRHVVGLMVKIGQGLAEPGAVDQALREGSFKVNELAPPQGLCLVAVEY</sequence>
<name>A0A0H4T0N7_9CHLR</name>
<dbReference type="Gene3D" id="3.30.70.660">
    <property type="entry name" value="Pseudouridine synthase I, catalytic domain, C-terminal subdomain"/>
    <property type="match status" value="1"/>
</dbReference>
<organism evidence="9">
    <name type="scientific">uncultured Chloroflexi bacterium Rifle_16ft_4_minimus_1477</name>
    <dbReference type="NCBI Taxonomy" id="1665058"/>
    <lineage>
        <taxon>Bacteria</taxon>
        <taxon>Bacillati</taxon>
        <taxon>Chloroflexota</taxon>
        <taxon>environmental samples</taxon>
    </lineage>
</organism>
<comment type="subunit">
    <text evidence="4">Homodimer.</text>
</comment>
<evidence type="ECO:0000256" key="2">
    <source>
        <dbReference type="ARBA" id="ARBA00022694"/>
    </source>
</evidence>
<reference evidence="9" key="1">
    <citation type="journal article" date="2015" name="ISME J.">
        <title>Aquifer environment selects for microbial species cohorts in sediment and groundwater.</title>
        <authorList>
            <person name="Hug L.A."/>
            <person name="Thomas B.C."/>
            <person name="Brown C.T."/>
            <person name="Frischkorn K.R."/>
            <person name="Williams K.H."/>
            <person name="Tringe S.G."/>
            <person name="Banfield J.F."/>
        </authorList>
    </citation>
    <scope>NUCLEOTIDE SEQUENCE</scope>
</reference>
<feature type="domain" description="Pseudouridine synthase I TruA alpha/beta" evidence="8">
    <location>
        <begin position="11"/>
        <end position="106"/>
    </location>
</feature>
<evidence type="ECO:0000259" key="8">
    <source>
        <dbReference type="Pfam" id="PF01416"/>
    </source>
</evidence>
<dbReference type="PIRSF" id="PIRSF001430">
    <property type="entry name" value="tRNA_psdUrid_synth"/>
    <property type="match status" value="1"/>
</dbReference>
<evidence type="ECO:0000256" key="6">
    <source>
        <dbReference type="PIRSR" id="PIRSR001430-2"/>
    </source>
</evidence>
<keyword evidence="2 4" id="KW-0819">tRNA processing</keyword>
<dbReference type="SUPFAM" id="SSF55120">
    <property type="entry name" value="Pseudouridine synthase"/>
    <property type="match status" value="1"/>
</dbReference>
<gene>
    <name evidence="4 9" type="primary">truA</name>
</gene>
<dbReference type="InterPro" id="IPR020094">
    <property type="entry name" value="TruA/RsuA/RluB/E/F_N"/>
</dbReference>
<dbReference type="Pfam" id="PF01416">
    <property type="entry name" value="PseudoU_synth_1"/>
    <property type="match status" value="2"/>
</dbReference>
<keyword evidence="3 4" id="KW-0413">Isomerase</keyword>
<dbReference type="PANTHER" id="PTHR11142">
    <property type="entry name" value="PSEUDOURIDYLATE SYNTHASE"/>
    <property type="match status" value="1"/>
</dbReference>
<evidence type="ECO:0000256" key="1">
    <source>
        <dbReference type="ARBA" id="ARBA00009375"/>
    </source>
</evidence>
<dbReference type="HAMAP" id="MF_00171">
    <property type="entry name" value="TruA"/>
    <property type="match status" value="1"/>
</dbReference>
<comment type="catalytic activity">
    <reaction evidence="4 7">
        <text>uridine(38/39/40) in tRNA = pseudouridine(38/39/40) in tRNA</text>
        <dbReference type="Rhea" id="RHEA:22376"/>
        <dbReference type="Rhea" id="RHEA-COMP:10085"/>
        <dbReference type="Rhea" id="RHEA-COMP:10087"/>
        <dbReference type="ChEBI" id="CHEBI:65314"/>
        <dbReference type="ChEBI" id="CHEBI:65315"/>
        <dbReference type="EC" id="5.4.99.12"/>
    </reaction>
</comment>
<dbReference type="PANTHER" id="PTHR11142:SF0">
    <property type="entry name" value="TRNA PSEUDOURIDINE SYNTHASE-LIKE 1"/>
    <property type="match status" value="1"/>
</dbReference>
<dbReference type="FunFam" id="3.30.70.580:FF:000001">
    <property type="entry name" value="tRNA pseudouridine synthase A"/>
    <property type="match status" value="1"/>
</dbReference>
<dbReference type="CDD" id="cd02570">
    <property type="entry name" value="PseudoU_synth_EcTruA"/>
    <property type="match status" value="1"/>
</dbReference>
<evidence type="ECO:0000313" key="9">
    <source>
        <dbReference type="EMBL" id="AKQ01116.1"/>
    </source>
</evidence>
<dbReference type="InterPro" id="IPR020103">
    <property type="entry name" value="PsdUridine_synth_cat_dom_sf"/>
</dbReference>
<dbReference type="GO" id="GO:0003723">
    <property type="term" value="F:RNA binding"/>
    <property type="evidence" value="ECO:0007669"/>
    <property type="project" value="InterPro"/>
</dbReference>
<evidence type="ECO:0000256" key="3">
    <source>
        <dbReference type="ARBA" id="ARBA00023235"/>
    </source>
</evidence>
<comment type="caution">
    <text evidence="4">Lacks conserved residue(s) required for the propagation of feature annotation.</text>
</comment>
<dbReference type="InterPro" id="IPR001406">
    <property type="entry name" value="PsdUridine_synth_TruA"/>
</dbReference>